<dbReference type="EMBL" id="PP511672">
    <property type="protein sequence ID" value="XCD06445.1"/>
    <property type="molecule type" value="Genomic_DNA"/>
</dbReference>
<protein>
    <submittedName>
        <fullName evidence="1">Uncharacterized protein</fullName>
    </submittedName>
</protein>
<sequence length="53" mass="6315">MSELVFVFSIPDDVSAYKLANIRMDANRVKKLFEKQQIDGYWILRSFEDEEDN</sequence>
<reference evidence="1" key="1">
    <citation type="submission" date="2024-03" db="EMBL/GenBank/DDBJ databases">
        <title>Diverse circular DNA viruses in blood, oral, and fecal samples of captive lemurs.</title>
        <authorList>
            <person name="Paietta E.N."/>
            <person name="Kraberger S."/>
            <person name="Lund M.C."/>
            <person name="Custer J.M."/>
            <person name="Vargas K.M."/>
            <person name="Ehmke E.E."/>
            <person name="Yoder A.D."/>
            <person name="Varsani A."/>
        </authorList>
    </citation>
    <scope>NUCLEOTIDE SEQUENCE</scope>
    <source>
        <strain evidence="1">Duke_24FF_1145</strain>
        <strain evidence="2">Duke_25FS_106</strain>
        <strain evidence="3">Duke_29_45</strain>
    </source>
</reference>
<proteinExistence type="predicted"/>
<organism evidence="1">
    <name type="scientific">Dulem virus 161</name>
    <dbReference type="NCBI Taxonomy" id="3145638"/>
    <lineage>
        <taxon>Viruses</taxon>
        <taxon>Monodnaviria</taxon>
        <taxon>Sangervirae</taxon>
        <taxon>Phixviricota</taxon>
        <taxon>Malgrandaviricetes</taxon>
        <taxon>Petitvirales</taxon>
        <taxon>Microviridae</taxon>
        <taxon>Microvirus</taxon>
    </lineage>
</organism>
<evidence type="ECO:0000313" key="2">
    <source>
        <dbReference type="EMBL" id="XCD06445.1"/>
    </source>
</evidence>
<name>A0AAU8AYQ6_9VIRU</name>
<evidence type="ECO:0000313" key="1">
    <source>
        <dbReference type="EMBL" id="XCD04749.1"/>
    </source>
</evidence>
<dbReference type="EMBL" id="PP511501">
    <property type="protein sequence ID" value="XCD04749.1"/>
    <property type="molecule type" value="Genomic_DNA"/>
</dbReference>
<dbReference type="EMBL" id="PP511870">
    <property type="protein sequence ID" value="XCD08208.1"/>
    <property type="molecule type" value="Genomic_DNA"/>
</dbReference>
<accession>A0AAU8AYQ6</accession>
<evidence type="ECO:0000313" key="3">
    <source>
        <dbReference type="EMBL" id="XCD08208.1"/>
    </source>
</evidence>